<protein>
    <recommendedName>
        <fullName evidence="2">Metallo-beta-lactamase domain-containing protein</fullName>
    </recommendedName>
</protein>
<reference evidence="3" key="1">
    <citation type="journal article" date="2021" name="Nat. Commun.">
        <title>Genetic determinants of endophytism in the Arabidopsis root mycobiome.</title>
        <authorList>
            <person name="Mesny F."/>
            <person name="Miyauchi S."/>
            <person name="Thiergart T."/>
            <person name="Pickel B."/>
            <person name="Atanasova L."/>
            <person name="Karlsson M."/>
            <person name="Huettel B."/>
            <person name="Barry K.W."/>
            <person name="Haridas S."/>
            <person name="Chen C."/>
            <person name="Bauer D."/>
            <person name="Andreopoulos W."/>
            <person name="Pangilinan J."/>
            <person name="LaButti K."/>
            <person name="Riley R."/>
            <person name="Lipzen A."/>
            <person name="Clum A."/>
            <person name="Drula E."/>
            <person name="Henrissat B."/>
            <person name="Kohler A."/>
            <person name="Grigoriev I.V."/>
            <person name="Martin F.M."/>
            <person name="Hacquard S."/>
        </authorList>
    </citation>
    <scope>NUCLEOTIDE SEQUENCE</scope>
    <source>
        <strain evidence="3">MPI-CAGE-AT-0147</strain>
    </source>
</reference>
<evidence type="ECO:0000256" key="1">
    <source>
        <dbReference type="SAM" id="SignalP"/>
    </source>
</evidence>
<comment type="caution">
    <text evidence="3">The sequence shown here is derived from an EMBL/GenBank/DDBJ whole genome shotgun (WGS) entry which is preliminary data.</text>
</comment>
<keyword evidence="1" id="KW-0732">Signal</keyword>
<dbReference type="Proteomes" id="UP000738349">
    <property type="component" value="Unassembled WGS sequence"/>
</dbReference>
<feature type="domain" description="Metallo-beta-lactamase" evidence="2">
    <location>
        <begin position="356"/>
        <end position="436"/>
    </location>
</feature>
<keyword evidence="4" id="KW-1185">Reference proteome</keyword>
<gene>
    <name evidence="3" type="ORF">EDB81DRAFT_899393</name>
</gene>
<feature type="signal peptide" evidence="1">
    <location>
        <begin position="1"/>
        <end position="19"/>
    </location>
</feature>
<dbReference type="EMBL" id="JAGMUV010000010">
    <property type="protein sequence ID" value="KAH7141949.1"/>
    <property type="molecule type" value="Genomic_DNA"/>
</dbReference>
<organism evidence="3 4">
    <name type="scientific">Dactylonectria macrodidyma</name>
    <dbReference type="NCBI Taxonomy" id="307937"/>
    <lineage>
        <taxon>Eukaryota</taxon>
        <taxon>Fungi</taxon>
        <taxon>Dikarya</taxon>
        <taxon>Ascomycota</taxon>
        <taxon>Pezizomycotina</taxon>
        <taxon>Sordariomycetes</taxon>
        <taxon>Hypocreomycetidae</taxon>
        <taxon>Hypocreales</taxon>
        <taxon>Nectriaceae</taxon>
        <taxon>Dactylonectria</taxon>
    </lineage>
</organism>
<dbReference type="AlphaFoldDB" id="A0A9P9EQI0"/>
<evidence type="ECO:0000313" key="4">
    <source>
        <dbReference type="Proteomes" id="UP000738349"/>
    </source>
</evidence>
<dbReference type="OrthoDB" id="3481168at2759"/>
<dbReference type="InterPro" id="IPR036866">
    <property type="entry name" value="RibonucZ/Hydroxyglut_hydro"/>
</dbReference>
<dbReference type="SUPFAM" id="SSF56281">
    <property type="entry name" value="Metallo-hydrolase/oxidoreductase"/>
    <property type="match status" value="1"/>
</dbReference>
<evidence type="ECO:0000313" key="3">
    <source>
        <dbReference type="EMBL" id="KAH7141949.1"/>
    </source>
</evidence>
<sequence>MICTHLSYALLALANFALGRHVQARQQNTSAEDLETIISQGIDALGGLDSISAINSVTYVGNTILRAKTLMLAISMDGLDQAAVTAGRQNVTFSFDRPHVKQRIDKLAQLGATWTFGRASLEPMDFSLLIEGGDEGFAAVVEGSYNLYNPGGEPAGYVDGLLASYLITEAYKWDPLLLQKILTNNKATYRMKKTNAGIEVPTVHDETTGLAILFDPDTHLPHIIRSYEDHPFFGASTHDLLVYNYTEVEGVQFPQRFKTIYNSKHVIGDYAADQVLTNVYQTEQFFARPGNGTVPEGSAPTRDPEYSFAEIGETSANFLWPGAYTGTLEALEAAITQPYQDIPGLWILSMEMRQAVIELEDGSVIVLDAPPHQSKLVIEWVQQRLGKNVTHVWPTHHHHDHAFGVVDYVESGAKVIAPEHAAHYYARMNLTKGQIVTYKRGDSITFKDSQTQLVLIDMQATLHAEDHGYAFILPTCPKFNSSTAIFEADHANLAWIDTADQGLIQELADALIRDRVTLNTHVFHSNGQDGDLAVFINPTGMKYPNYSPLDFIYNQPSC</sequence>
<accession>A0A9P9EQI0</accession>
<proteinExistence type="predicted"/>
<name>A0A9P9EQI0_9HYPO</name>
<dbReference type="Pfam" id="PF00753">
    <property type="entry name" value="Lactamase_B"/>
    <property type="match status" value="1"/>
</dbReference>
<dbReference type="Gene3D" id="3.60.15.10">
    <property type="entry name" value="Ribonuclease Z/Hydroxyacylglutathione hydrolase-like"/>
    <property type="match status" value="1"/>
</dbReference>
<feature type="chain" id="PRO_5040335681" description="Metallo-beta-lactamase domain-containing protein" evidence="1">
    <location>
        <begin position="20"/>
        <end position="558"/>
    </location>
</feature>
<evidence type="ECO:0000259" key="2">
    <source>
        <dbReference type="Pfam" id="PF00753"/>
    </source>
</evidence>
<dbReference type="InterPro" id="IPR001279">
    <property type="entry name" value="Metallo-B-lactamas"/>
</dbReference>